<keyword evidence="5 11" id="KW-0479">Metal-binding</keyword>
<feature type="binding site" evidence="11">
    <location>
        <position position="211"/>
    </location>
    <ligand>
        <name>Mg(2+)</name>
        <dbReference type="ChEBI" id="CHEBI:18420"/>
    </ligand>
</feature>
<accession>A0A9E8JLE6</accession>
<dbReference type="Gene3D" id="1.20.1270.170">
    <property type="match status" value="1"/>
</dbReference>
<dbReference type="InterPro" id="IPR032882">
    <property type="entry name" value="SrkA/RdoA"/>
</dbReference>
<dbReference type="Pfam" id="PF01636">
    <property type="entry name" value="APH"/>
    <property type="match status" value="1"/>
</dbReference>
<name>A0A9E8JLE6_9GAMM</name>
<dbReference type="KEGG" id="vcw:GJQ55_02635"/>
<dbReference type="InterPro" id="IPR002575">
    <property type="entry name" value="Aminoglycoside_PTrfase"/>
</dbReference>
<organism evidence="13 14">
    <name type="scientific">Venatoribacter cucullus</name>
    <dbReference type="NCBI Taxonomy" id="2661630"/>
    <lineage>
        <taxon>Bacteria</taxon>
        <taxon>Pseudomonadati</taxon>
        <taxon>Pseudomonadota</taxon>
        <taxon>Gammaproteobacteria</taxon>
        <taxon>Oceanospirillales</taxon>
        <taxon>Oceanospirillaceae</taxon>
        <taxon>Venatoribacter</taxon>
    </lineage>
</organism>
<evidence type="ECO:0000256" key="8">
    <source>
        <dbReference type="ARBA" id="ARBA00022840"/>
    </source>
</evidence>
<feature type="active site" description="Proton acceptor" evidence="11">
    <location>
        <position position="206"/>
    </location>
</feature>
<dbReference type="Gene3D" id="3.30.200.70">
    <property type="match status" value="1"/>
</dbReference>
<reference evidence="13 14" key="1">
    <citation type="submission" date="2019-11" db="EMBL/GenBank/DDBJ databases">
        <title>Venatorbacter sp. nov. a predator of Campylobacter and other Gram-negative bacteria.</title>
        <authorList>
            <person name="Saeedi A."/>
            <person name="Cummings N.J."/>
            <person name="Connerton I.F."/>
            <person name="Connerton P.L."/>
        </authorList>
    </citation>
    <scope>NUCLEOTIDE SEQUENCE [LARGE SCALE GENOMIC DNA]</scope>
    <source>
        <strain evidence="13">XL5</strain>
    </source>
</reference>
<keyword evidence="6 11" id="KW-0547">Nucleotide-binding</keyword>
<dbReference type="AlphaFoldDB" id="A0A9E8JLE6"/>
<evidence type="ECO:0000256" key="1">
    <source>
        <dbReference type="ARBA" id="ARBA00022490"/>
    </source>
</evidence>
<feature type="binding site" evidence="11">
    <location>
        <position position="223"/>
    </location>
    <ligand>
        <name>Mg(2+)</name>
        <dbReference type="ChEBI" id="CHEBI:18420"/>
    </ligand>
</feature>
<dbReference type="PANTHER" id="PTHR39573:SF1">
    <property type="entry name" value="STRESS RESPONSE KINASE A"/>
    <property type="match status" value="1"/>
</dbReference>
<dbReference type="GO" id="GO:0005737">
    <property type="term" value="C:cytoplasm"/>
    <property type="evidence" value="ECO:0007669"/>
    <property type="project" value="UniProtKB-SubCell"/>
</dbReference>
<keyword evidence="2 11" id="KW-0723">Serine/threonine-protein kinase</keyword>
<evidence type="ECO:0000256" key="10">
    <source>
        <dbReference type="ARBA" id="ARBA00023016"/>
    </source>
</evidence>
<dbReference type="GO" id="GO:0005524">
    <property type="term" value="F:ATP binding"/>
    <property type="evidence" value="ECO:0007669"/>
    <property type="project" value="UniProtKB-UniRule"/>
</dbReference>
<dbReference type="HAMAP" id="MF_01497">
    <property type="entry name" value="SrkA_kinase"/>
    <property type="match status" value="1"/>
</dbReference>
<evidence type="ECO:0000259" key="12">
    <source>
        <dbReference type="Pfam" id="PF01636"/>
    </source>
</evidence>
<comment type="similarity">
    <text evidence="11">Belongs to the SrkA/RdoA protein kinase family.</text>
</comment>
<keyword evidence="1 11" id="KW-0963">Cytoplasm</keyword>
<keyword evidence="3 11" id="KW-0597">Phosphoprotein</keyword>
<keyword evidence="8 11" id="KW-0067">ATP-binding</keyword>
<comment type="subunit">
    <text evidence="11">Monomer.</text>
</comment>
<feature type="domain" description="Aminoglycoside phosphotransferase" evidence="12">
    <location>
        <begin position="37"/>
        <end position="261"/>
    </location>
</feature>
<feature type="site" description="ATP" evidence="11">
    <location>
        <position position="40"/>
    </location>
</feature>
<evidence type="ECO:0000256" key="4">
    <source>
        <dbReference type="ARBA" id="ARBA00022679"/>
    </source>
</evidence>
<gene>
    <name evidence="11" type="primary">srkA</name>
    <name evidence="13" type="ORF">GJQ55_02635</name>
</gene>
<evidence type="ECO:0000256" key="11">
    <source>
        <dbReference type="HAMAP-Rule" id="MF_01497"/>
    </source>
</evidence>
<evidence type="ECO:0000313" key="14">
    <source>
        <dbReference type="Proteomes" id="UP000596074"/>
    </source>
</evidence>
<protein>
    <recommendedName>
        <fullName evidence="11">Stress response kinase A</fullName>
        <ecNumber evidence="11">2.7.11.1</ecNumber>
    </recommendedName>
    <alternativeName>
        <fullName evidence="11">Serine/threonine-protein kinase SrkA</fullName>
    </alternativeName>
</protein>
<keyword evidence="9 11" id="KW-0460">Magnesium</keyword>
<comment type="function">
    <text evidence="11">A protein kinase that phosphorylates Ser and Thr residues. Probably acts to suppress the effects of stress linked to accumulation of reactive oxygen species. Probably involved in the extracytoplasmic stress response.</text>
</comment>
<keyword evidence="10 11" id="KW-0346">Stress response</keyword>
<dbReference type="EC" id="2.7.11.1" evidence="11"/>
<feature type="active site" evidence="11">
    <location>
        <position position="223"/>
    </location>
</feature>
<proteinExistence type="inferred from homology"/>
<dbReference type="NCBIfam" id="NF008738">
    <property type="entry name" value="PRK11768.1"/>
    <property type="match status" value="1"/>
</dbReference>
<evidence type="ECO:0000256" key="5">
    <source>
        <dbReference type="ARBA" id="ARBA00022723"/>
    </source>
</evidence>
<dbReference type="RefSeq" id="WP_228345971.1">
    <property type="nucleotide sequence ID" value="NZ_CP045550.1"/>
</dbReference>
<evidence type="ECO:0000256" key="6">
    <source>
        <dbReference type="ARBA" id="ARBA00022741"/>
    </source>
</evidence>
<comment type="catalytic activity">
    <reaction evidence="11">
        <text>L-seryl-[protein] + ATP = O-phospho-L-seryl-[protein] + ADP + H(+)</text>
        <dbReference type="Rhea" id="RHEA:17989"/>
        <dbReference type="Rhea" id="RHEA-COMP:9863"/>
        <dbReference type="Rhea" id="RHEA-COMP:11604"/>
        <dbReference type="ChEBI" id="CHEBI:15378"/>
        <dbReference type="ChEBI" id="CHEBI:29999"/>
        <dbReference type="ChEBI" id="CHEBI:30616"/>
        <dbReference type="ChEBI" id="CHEBI:83421"/>
        <dbReference type="ChEBI" id="CHEBI:456216"/>
        <dbReference type="EC" id="2.7.11.1"/>
    </reaction>
</comment>
<evidence type="ECO:0000256" key="7">
    <source>
        <dbReference type="ARBA" id="ARBA00022777"/>
    </source>
</evidence>
<sequence length="333" mass="38578">MTDTDSAQQHPYSLLSQDKVMDAVESLGFYCDARVLPLNSYENRVYQVGIEDQQPIIAKFYRPNRWSRACIQEELDFLLELQQEDLPVVAPLVINGNSLFEHSGFYFALFPRRGGQAPELSNDDDLELLGRWLARLHQAGAHKNFQHRPVMQGPADLQLAQQQVLASGLLPDDYRHNYQSLTDDLIKLVQQRWQETPTQSLRLHGDLHTGNLLLRDEVLYMVDFDDCLQGPAMQDIWMLLSGSRAEQQQQLMVIQEGYEMFRPLPVHELPLIESLRTLRLMKYAAWLCTRWQDPAFPAAFPWFGSHRFWSEHILALREQTAALQEPPLSLYPY</sequence>
<comment type="catalytic activity">
    <reaction evidence="11">
        <text>L-threonyl-[protein] + ATP = O-phospho-L-threonyl-[protein] + ADP + H(+)</text>
        <dbReference type="Rhea" id="RHEA:46608"/>
        <dbReference type="Rhea" id="RHEA-COMP:11060"/>
        <dbReference type="Rhea" id="RHEA-COMP:11605"/>
        <dbReference type="ChEBI" id="CHEBI:15378"/>
        <dbReference type="ChEBI" id="CHEBI:30013"/>
        <dbReference type="ChEBI" id="CHEBI:30616"/>
        <dbReference type="ChEBI" id="CHEBI:61977"/>
        <dbReference type="ChEBI" id="CHEBI:456216"/>
        <dbReference type="EC" id="2.7.11.1"/>
    </reaction>
</comment>
<comment type="cofactor">
    <cofactor evidence="11">
        <name>Mg(2+)</name>
        <dbReference type="ChEBI" id="CHEBI:18420"/>
    </cofactor>
</comment>
<evidence type="ECO:0000256" key="3">
    <source>
        <dbReference type="ARBA" id="ARBA00022553"/>
    </source>
</evidence>
<evidence type="ECO:0000256" key="2">
    <source>
        <dbReference type="ARBA" id="ARBA00022527"/>
    </source>
</evidence>
<keyword evidence="4 11" id="KW-0808">Transferase</keyword>
<dbReference type="PANTHER" id="PTHR39573">
    <property type="entry name" value="STRESS RESPONSE KINASE A"/>
    <property type="match status" value="1"/>
</dbReference>
<keyword evidence="7 11" id="KW-0418">Kinase</keyword>
<keyword evidence="14" id="KW-1185">Reference proteome</keyword>
<dbReference type="Proteomes" id="UP000596074">
    <property type="component" value="Chromosome"/>
</dbReference>
<dbReference type="GO" id="GO:0000287">
    <property type="term" value="F:magnesium ion binding"/>
    <property type="evidence" value="ECO:0007669"/>
    <property type="project" value="UniProtKB-UniRule"/>
</dbReference>
<dbReference type="GO" id="GO:0004674">
    <property type="term" value="F:protein serine/threonine kinase activity"/>
    <property type="evidence" value="ECO:0007669"/>
    <property type="project" value="UniProtKB-UniRule"/>
</dbReference>
<dbReference type="InterPro" id="IPR011009">
    <property type="entry name" value="Kinase-like_dom_sf"/>
</dbReference>
<evidence type="ECO:0000256" key="9">
    <source>
        <dbReference type="ARBA" id="ARBA00022842"/>
    </source>
</evidence>
<comment type="subcellular location">
    <subcellularLocation>
        <location evidence="11">Cytoplasm</location>
    </subcellularLocation>
</comment>
<dbReference type="SUPFAM" id="SSF56112">
    <property type="entry name" value="Protein kinase-like (PK-like)"/>
    <property type="match status" value="1"/>
</dbReference>
<evidence type="ECO:0000313" key="13">
    <source>
        <dbReference type="EMBL" id="QQD23446.1"/>
    </source>
</evidence>
<dbReference type="EMBL" id="CP046056">
    <property type="protein sequence ID" value="QQD23446.1"/>
    <property type="molecule type" value="Genomic_DNA"/>
</dbReference>
<dbReference type="Gene3D" id="1.10.510.10">
    <property type="entry name" value="Transferase(Phosphotransferase) domain 1"/>
    <property type="match status" value="1"/>
</dbReference>